<sequence>MTPSTTAATNSPAPFTIGIEAAAYELPGERQDINDWAQQYKLPAERIEMIRNAGCRYFHVAPDIDEVELAKRAVARLQDEHGFKGSDIGAVIHVHTGLFSVPPAPRSLPLEVSTAFGIKPVWAGSIAQLNCSSISVAIQMAQALMKVHSQLHTVLIVSSDRVFIERYRVLQASILSDGAGCLLVTRNSRRNRVGATAVRNYGSWYLGSVTNNAVKQAMFNLEWHYTRKVMMEAVADCGVALSDFSCILPYNSNHSGWNAFCNAMAIPSTTLYSDNILHKGHSFGSDLAINLADIGLSKVDAGAHLMNITESDNGSFSALTLHPVN</sequence>
<gene>
    <name evidence="2" type="ORF">CJU81_19845</name>
</gene>
<proteinExistence type="predicted"/>
<dbReference type="EMBL" id="NQKQ01000028">
    <property type="protein sequence ID" value="PAA07026.1"/>
    <property type="molecule type" value="Genomic_DNA"/>
</dbReference>
<dbReference type="Gene3D" id="3.40.47.10">
    <property type="match status" value="2"/>
</dbReference>
<evidence type="ECO:0000313" key="2">
    <source>
        <dbReference type="EMBL" id="PAA07026.1"/>
    </source>
</evidence>
<name>A0A267A3C4_PSEFR</name>
<dbReference type="SUPFAM" id="SSF53901">
    <property type="entry name" value="Thiolase-like"/>
    <property type="match status" value="2"/>
</dbReference>
<dbReference type="GO" id="GO:0044550">
    <property type="term" value="P:secondary metabolite biosynthetic process"/>
    <property type="evidence" value="ECO:0007669"/>
    <property type="project" value="TreeGrafter"/>
</dbReference>
<accession>A0A267A3C4</accession>
<dbReference type="GO" id="GO:0004315">
    <property type="term" value="F:3-oxoacyl-[acyl-carrier-protein] synthase activity"/>
    <property type="evidence" value="ECO:0007669"/>
    <property type="project" value="InterPro"/>
</dbReference>
<reference evidence="2 3" key="1">
    <citation type="submission" date="2017-08" db="EMBL/GenBank/DDBJ databases">
        <title>Genomic and metabolic characterisation of spoilage-associated Pseudomonas species.</title>
        <authorList>
            <person name="Stanborough T."/>
            <person name="Fegan N."/>
            <person name="Powell S.M."/>
            <person name="Singh T."/>
            <person name="Tamplin M.L."/>
            <person name="Chandry P.S."/>
        </authorList>
    </citation>
    <scope>NUCLEOTIDE SEQUENCE [LARGE SCALE GENOMIC DNA]</scope>
    <source>
        <strain evidence="2 3">F1801</strain>
    </source>
</reference>
<evidence type="ECO:0000259" key="1">
    <source>
        <dbReference type="Pfam" id="PF08545"/>
    </source>
</evidence>
<dbReference type="InterPro" id="IPR013751">
    <property type="entry name" value="ACP_syn_III_N"/>
</dbReference>
<feature type="domain" description="Beta-ketoacyl-[acyl-carrier-protein] synthase III N-terminal" evidence="1">
    <location>
        <begin position="128"/>
        <end position="202"/>
    </location>
</feature>
<organism evidence="2 3">
    <name type="scientific">Pseudomonas fragi</name>
    <dbReference type="NCBI Taxonomy" id="296"/>
    <lineage>
        <taxon>Bacteria</taxon>
        <taxon>Pseudomonadati</taxon>
        <taxon>Pseudomonadota</taxon>
        <taxon>Gammaproteobacteria</taxon>
        <taxon>Pseudomonadales</taxon>
        <taxon>Pseudomonadaceae</taxon>
        <taxon>Pseudomonas</taxon>
    </lineage>
</organism>
<dbReference type="InterPro" id="IPR016039">
    <property type="entry name" value="Thiolase-like"/>
</dbReference>
<dbReference type="PANTHER" id="PTHR34069:SF2">
    <property type="entry name" value="BETA-KETOACYL-[ACYL-CARRIER-PROTEIN] SYNTHASE III"/>
    <property type="match status" value="1"/>
</dbReference>
<evidence type="ECO:0000313" key="3">
    <source>
        <dbReference type="Proteomes" id="UP000215861"/>
    </source>
</evidence>
<comment type="caution">
    <text evidence="2">The sequence shown here is derived from an EMBL/GenBank/DDBJ whole genome shotgun (WGS) entry which is preliminary data.</text>
</comment>
<protein>
    <recommendedName>
        <fullName evidence="1">Beta-ketoacyl-[acyl-carrier-protein] synthase III N-terminal domain-containing protein</fullName>
    </recommendedName>
</protein>
<dbReference type="Proteomes" id="UP000215861">
    <property type="component" value="Unassembled WGS sequence"/>
</dbReference>
<dbReference type="PANTHER" id="PTHR34069">
    <property type="entry name" value="3-OXOACYL-[ACYL-CARRIER-PROTEIN] SYNTHASE 3"/>
    <property type="match status" value="1"/>
</dbReference>
<dbReference type="AlphaFoldDB" id="A0A267A3C4"/>
<dbReference type="OrthoDB" id="2636646at2"/>
<dbReference type="GO" id="GO:0006633">
    <property type="term" value="P:fatty acid biosynthetic process"/>
    <property type="evidence" value="ECO:0007669"/>
    <property type="project" value="InterPro"/>
</dbReference>
<dbReference type="Pfam" id="PF08545">
    <property type="entry name" value="ACP_syn_III"/>
    <property type="match status" value="1"/>
</dbReference>
<dbReference type="RefSeq" id="WP_095037950.1">
    <property type="nucleotide sequence ID" value="NZ_NQKQ01000028.1"/>
</dbReference>